<dbReference type="STRING" id="29539.SAMN02745716_1263"/>
<feature type="signal peptide" evidence="1">
    <location>
        <begin position="1"/>
        <end position="26"/>
    </location>
</feature>
<accession>A0A1H6FU37</accession>
<dbReference type="RefSeq" id="WP_093117434.1">
    <property type="nucleotide sequence ID" value="NZ_FNWJ01000002.1"/>
</dbReference>
<reference evidence="3" key="1">
    <citation type="submission" date="2016-10" db="EMBL/GenBank/DDBJ databases">
        <authorList>
            <person name="Varghese N."/>
            <person name="Submissions S."/>
        </authorList>
    </citation>
    <scope>NUCLEOTIDE SEQUENCE [LARGE SCALE GENOMIC DNA]</scope>
    <source>
        <strain evidence="3">ATCC 35263</strain>
    </source>
</reference>
<organism evidence="2 3">
    <name type="scientific">Thermoleophilum album</name>
    <dbReference type="NCBI Taxonomy" id="29539"/>
    <lineage>
        <taxon>Bacteria</taxon>
        <taxon>Bacillati</taxon>
        <taxon>Actinomycetota</taxon>
        <taxon>Thermoleophilia</taxon>
        <taxon>Thermoleophilales</taxon>
        <taxon>Thermoleophilaceae</taxon>
        <taxon>Thermoleophilum</taxon>
    </lineage>
</organism>
<keyword evidence="1" id="KW-0732">Signal</keyword>
<dbReference type="Proteomes" id="UP000222056">
    <property type="component" value="Unassembled WGS sequence"/>
</dbReference>
<evidence type="ECO:0000313" key="2">
    <source>
        <dbReference type="EMBL" id="SEH13688.1"/>
    </source>
</evidence>
<sequence>MRAALRRLLLLAVVACVAGPVELAHAGPMRTASLASNGRPDRIESFADGAGRQFLVGTDLPGVDLASFARILIGTIHGNELRRVQVLVAPRADIDSLCGEQAAACYFGADDGSGRGQINVAADDPSLRHSLIHEYGHHIDNQLVGIGKGISLNRLSCSVGGDGSRRWLFARERQSRVLTSGRFRCNPTTTPWDRLLPELFAEDYAYLNGIRDWQIPGVAPPDQGVLAALRADMRWPLRVRRRTWRGQLAGAGSQRLIKLRLTLPTLLGLKLVAPAQTRFELRLVRAGHLLSRSAGRGRKQVLRPVLESGSYLLIVRSLAGRGPFRVAIVER</sequence>
<protein>
    <submittedName>
        <fullName evidence="2">Uncharacterized protein</fullName>
    </submittedName>
</protein>
<dbReference type="AlphaFoldDB" id="A0A1H6FU37"/>
<feature type="chain" id="PRO_5013884342" evidence="1">
    <location>
        <begin position="27"/>
        <end position="331"/>
    </location>
</feature>
<evidence type="ECO:0000313" key="3">
    <source>
        <dbReference type="Proteomes" id="UP000222056"/>
    </source>
</evidence>
<dbReference type="EMBL" id="FNWJ01000002">
    <property type="protein sequence ID" value="SEH13688.1"/>
    <property type="molecule type" value="Genomic_DNA"/>
</dbReference>
<proteinExistence type="predicted"/>
<keyword evidence="3" id="KW-1185">Reference proteome</keyword>
<gene>
    <name evidence="2" type="ORF">SAMN02745716_1263</name>
</gene>
<name>A0A1H6FU37_THEAL</name>
<dbReference type="OrthoDB" id="9774900at2"/>
<evidence type="ECO:0000256" key="1">
    <source>
        <dbReference type="SAM" id="SignalP"/>
    </source>
</evidence>